<organism evidence="1 2">
    <name type="scientific">Nitratireductor arenosus</name>
    <dbReference type="NCBI Taxonomy" id="2682096"/>
    <lineage>
        <taxon>Bacteria</taxon>
        <taxon>Pseudomonadati</taxon>
        <taxon>Pseudomonadota</taxon>
        <taxon>Alphaproteobacteria</taxon>
        <taxon>Hyphomicrobiales</taxon>
        <taxon>Phyllobacteriaceae</taxon>
        <taxon>Nitratireductor</taxon>
    </lineage>
</organism>
<accession>A0A844QFE2</accession>
<comment type="caution">
    <text evidence="1">The sequence shown here is derived from an EMBL/GenBank/DDBJ whole genome shotgun (WGS) entry which is preliminary data.</text>
</comment>
<sequence length="83" mass="9668">MKPRLLRPSYLLWLLGPIAAFVIYQAYGLPHPVWSYSYHGGETGLASRWYTRCVFTGPYGQFVTRPKDGRCPWFVMRKKEAAR</sequence>
<keyword evidence="2" id="KW-1185">Reference proteome</keyword>
<evidence type="ECO:0000313" key="2">
    <source>
        <dbReference type="Proteomes" id="UP000463224"/>
    </source>
</evidence>
<dbReference type="AlphaFoldDB" id="A0A844QFE2"/>
<gene>
    <name evidence="1" type="ORF">GN330_12195</name>
</gene>
<proteinExistence type="predicted"/>
<reference evidence="1 2" key="1">
    <citation type="submission" date="2019-12" db="EMBL/GenBank/DDBJ databases">
        <title>Nitratireductor arenosus sp. nov., Isolated from sea sand, Jeju island, South Korea.</title>
        <authorList>
            <person name="Kim W."/>
        </authorList>
    </citation>
    <scope>NUCLEOTIDE SEQUENCE [LARGE SCALE GENOMIC DNA]</scope>
    <source>
        <strain evidence="1 2">CAU 1489</strain>
    </source>
</reference>
<protein>
    <submittedName>
        <fullName evidence="1">Uncharacterized protein</fullName>
    </submittedName>
</protein>
<dbReference type="Proteomes" id="UP000463224">
    <property type="component" value="Unassembled WGS sequence"/>
</dbReference>
<evidence type="ECO:0000313" key="1">
    <source>
        <dbReference type="EMBL" id="MVA98005.1"/>
    </source>
</evidence>
<name>A0A844QFE2_9HYPH</name>
<dbReference type="RefSeq" id="WP_156712994.1">
    <property type="nucleotide sequence ID" value="NZ_WPHG01000003.1"/>
</dbReference>
<dbReference type="EMBL" id="WPHG01000003">
    <property type="protein sequence ID" value="MVA98005.1"/>
    <property type="molecule type" value="Genomic_DNA"/>
</dbReference>